<evidence type="ECO:0000313" key="2">
    <source>
        <dbReference type="Proteomes" id="UP000299367"/>
    </source>
</evidence>
<gene>
    <name evidence="1" type="ORF">NIES80_12420</name>
</gene>
<organism evidence="1 2">
    <name type="scientific">Dolichospermum planctonicum</name>
    <dbReference type="NCBI Taxonomy" id="136072"/>
    <lineage>
        <taxon>Bacteria</taxon>
        <taxon>Bacillati</taxon>
        <taxon>Cyanobacteriota</taxon>
        <taxon>Cyanophyceae</taxon>
        <taxon>Nostocales</taxon>
        <taxon>Aphanizomenonaceae</taxon>
        <taxon>Dolichospermum</taxon>
    </lineage>
</organism>
<protein>
    <submittedName>
        <fullName evidence="1">Uncharacterized protein</fullName>
    </submittedName>
</protein>
<dbReference type="EMBL" id="BJCF01000009">
    <property type="protein sequence ID" value="GCL41547.1"/>
    <property type="molecule type" value="Genomic_DNA"/>
</dbReference>
<dbReference type="Proteomes" id="UP000299367">
    <property type="component" value="Unassembled WGS sequence"/>
</dbReference>
<proteinExistence type="predicted"/>
<name>A0A480A9A0_9CYAN</name>
<sequence>MDALGQILVVVYTQYNNEIRLISTRLQPSFPLGVAAI</sequence>
<reference evidence="2" key="1">
    <citation type="submission" date="2019-02" db="EMBL/GenBank/DDBJ databases">
        <title>Draft genome sequence of Dolichospermum planctonicum NIES-80.</title>
        <authorList>
            <person name="Yamaguchi H."/>
            <person name="Suzuki S."/>
            <person name="Kawachi M."/>
        </authorList>
    </citation>
    <scope>NUCLEOTIDE SEQUENCE [LARGE SCALE GENOMIC DNA]</scope>
    <source>
        <strain evidence="2">NIES-80</strain>
    </source>
</reference>
<accession>A0A480A9A0</accession>
<comment type="caution">
    <text evidence="1">The sequence shown here is derived from an EMBL/GenBank/DDBJ whole genome shotgun (WGS) entry which is preliminary data.</text>
</comment>
<dbReference type="AlphaFoldDB" id="A0A480A9A0"/>
<evidence type="ECO:0000313" key="1">
    <source>
        <dbReference type="EMBL" id="GCL41547.1"/>
    </source>
</evidence>